<comment type="caution">
    <text evidence="6">The sequence shown here is derived from an EMBL/GenBank/DDBJ whole genome shotgun (WGS) entry which is preliminary data.</text>
</comment>
<dbReference type="GO" id="GO:0005634">
    <property type="term" value="C:nucleus"/>
    <property type="evidence" value="ECO:0007669"/>
    <property type="project" value="UniProtKB-SubCell"/>
</dbReference>
<keyword evidence="2" id="KW-0227">DNA damage</keyword>
<dbReference type="AlphaFoldDB" id="A0A2T0FHW9"/>
<dbReference type="GO" id="GO:0042393">
    <property type="term" value="F:histone binding"/>
    <property type="evidence" value="ECO:0007669"/>
    <property type="project" value="TreeGrafter"/>
</dbReference>
<sequence length="609" mass="67259">MDDDGSEKSYTVATVPDAVDGDATQADPRVGNSSDTFFSDIEINSDDEDQTHPLLNGHQLDLSGDNSLLLNVLPPETPARFTQTQSAQDLSTQAKTLLERHKQVLIADTSSWSDHAYDDVQVLGTPIERTYANTGHPASVARRLVPIDSDGEDTGFIEETPFKSPPLKLRKVALEPTATGTPLRAAKPQNTIPATPPLNQCMLFYWPGDGWYPAIPDQAEYLQKKNDAKAKIVVEFGTEEEGLVKASSAVPVDFQVGDIVNYEKIQYKIIQLIESGDTTKFVTSMGYDTLKLEPLRISRRMQLVPITVLVKDVFLRNAEFDEWNSRRLSRESSQRIVYPSMHSVHRPKLSSFGPSSSGEAPTPTSQIFSHCMFSITMASHQDATSVTNSIRDNSGEVVEDFSDILDVDASGRVSWNADPAYTFGAVIAARPLRSPKYLGGLAMGWPCLSFQFIADCVAAGRLLENWKDYLLAAGDSLAFKASISLDMTDFYRNWATGYTLKTQFEQRPLAMGGLVPDLYLVRDQKDKNVQLLLRLATAKPPKIVDSLDEITATGVVVVLAKSPSDLPSDLPSISSTLMVGRLHRQLILPETAVYNRDWLIQCIINRRLV</sequence>
<accession>A0A2T0FHW9</accession>
<dbReference type="GO" id="GO:0045944">
    <property type="term" value="P:positive regulation of transcription by RNA polymerase II"/>
    <property type="evidence" value="ECO:0007669"/>
    <property type="project" value="TreeGrafter"/>
</dbReference>
<evidence type="ECO:0000313" key="7">
    <source>
        <dbReference type="Proteomes" id="UP000238350"/>
    </source>
</evidence>
<dbReference type="OrthoDB" id="4097059at2759"/>
<keyword evidence="3" id="KW-0539">Nucleus</keyword>
<evidence type="ECO:0000259" key="5">
    <source>
        <dbReference type="PROSITE" id="PS50172"/>
    </source>
</evidence>
<evidence type="ECO:0000256" key="3">
    <source>
        <dbReference type="ARBA" id="ARBA00023242"/>
    </source>
</evidence>
<dbReference type="GO" id="GO:0000077">
    <property type="term" value="P:DNA damage checkpoint signaling"/>
    <property type="evidence" value="ECO:0007669"/>
    <property type="project" value="TreeGrafter"/>
</dbReference>
<evidence type="ECO:0000256" key="1">
    <source>
        <dbReference type="ARBA" id="ARBA00004123"/>
    </source>
</evidence>
<dbReference type="SUPFAM" id="SSF52113">
    <property type="entry name" value="BRCT domain"/>
    <property type="match status" value="1"/>
</dbReference>
<feature type="region of interest" description="Disordered" evidence="4">
    <location>
        <begin position="1"/>
        <end position="39"/>
    </location>
</feature>
<evidence type="ECO:0000256" key="4">
    <source>
        <dbReference type="SAM" id="MobiDB-lite"/>
    </source>
</evidence>
<dbReference type="InterPro" id="IPR047252">
    <property type="entry name" value="TP53BP1-like"/>
</dbReference>
<dbReference type="InterPro" id="IPR001357">
    <property type="entry name" value="BRCT_dom"/>
</dbReference>
<proteinExistence type="predicted"/>
<dbReference type="EMBL" id="NDIQ01000021">
    <property type="protein sequence ID" value="PRT54594.1"/>
    <property type="molecule type" value="Genomic_DNA"/>
</dbReference>
<dbReference type="GeneID" id="36515962"/>
<evidence type="ECO:0000256" key="2">
    <source>
        <dbReference type="ARBA" id="ARBA00022763"/>
    </source>
</evidence>
<reference evidence="6 7" key="1">
    <citation type="submission" date="2017-04" db="EMBL/GenBank/DDBJ databases">
        <title>Genome sequencing of [Candida] sorbophila.</title>
        <authorList>
            <person name="Ahn J.O."/>
        </authorList>
    </citation>
    <scope>NUCLEOTIDE SEQUENCE [LARGE SCALE GENOMIC DNA]</scope>
    <source>
        <strain evidence="6 7">DS02</strain>
    </source>
</reference>
<organism evidence="6 7">
    <name type="scientific">Wickerhamiella sorbophila</name>
    <dbReference type="NCBI Taxonomy" id="45607"/>
    <lineage>
        <taxon>Eukaryota</taxon>
        <taxon>Fungi</taxon>
        <taxon>Dikarya</taxon>
        <taxon>Ascomycota</taxon>
        <taxon>Saccharomycotina</taxon>
        <taxon>Dipodascomycetes</taxon>
        <taxon>Dipodascales</taxon>
        <taxon>Trichomonascaceae</taxon>
        <taxon>Wickerhamiella</taxon>
    </lineage>
</organism>
<dbReference type="PANTHER" id="PTHR15321:SF3">
    <property type="entry name" value="TP53-BINDING PROTEIN 1"/>
    <property type="match status" value="1"/>
</dbReference>
<protein>
    <submittedName>
        <fullName evidence="6">DNA repair protein RAD9</fullName>
    </submittedName>
</protein>
<comment type="subcellular location">
    <subcellularLocation>
        <location evidence="1">Nucleus</location>
    </subcellularLocation>
</comment>
<dbReference type="Gene3D" id="3.40.50.10190">
    <property type="entry name" value="BRCT domain"/>
    <property type="match status" value="1"/>
</dbReference>
<dbReference type="STRING" id="45607.A0A2T0FHW9"/>
<dbReference type="CDD" id="cd17745">
    <property type="entry name" value="BRCT_p53bp1_rpt1"/>
    <property type="match status" value="1"/>
</dbReference>
<name>A0A2T0FHW9_9ASCO</name>
<feature type="domain" description="BRCT" evidence="5">
    <location>
        <begin position="593"/>
        <end position="609"/>
    </location>
</feature>
<keyword evidence="7" id="KW-1185">Reference proteome</keyword>
<dbReference type="InterPro" id="IPR047249">
    <property type="entry name" value="BRCT_p53bp1-like_rpt1"/>
</dbReference>
<gene>
    <name evidence="6" type="ORF">B9G98_02214</name>
</gene>
<evidence type="ECO:0000313" key="6">
    <source>
        <dbReference type="EMBL" id="PRT54594.1"/>
    </source>
</evidence>
<dbReference type="PANTHER" id="PTHR15321">
    <property type="entry name" value="TUMOR SUPPRESSOR P53-BINDING PROTEIN 1"/>
    <property type="match status" value="1"/>
</dbReference>
<dbReference type="PROSITE" id="PS50172">
    <property type="entry name" value="BRCT"/>
    <property type="match status" value="1"/>
</dbReference>
<dbReference type="InterPro" id="IPR036420">
    <property type="entry name" value="BRCT_dom_sf"/>
</dbReference>
<dbReference type="Proteomes" id="UP000238350">
    <property type="component" value="Unassembled WGS sequence"/>
</dbReference>
<dbReference type="RefSeq" id="XP_024664539.1">
    <property type="nucleotide sequence ID" value="XM_024808771.1"/>
</dbReference>